<gene>
    <name evidence="2" type="ORF">MHA01_00290</name>
</gene>
<dbReference type="AlphaFoldDB" id="A0A510Y1G2"/>
<dbReference type="Proteomes" id="UP000321051">
    <property type="component" value="Unassembled WGS sequence"/>
</dbReference>
<sequence>MGDIKNVQIGAQKLTYNGEDLGHTNGGCTFGYEPEFADIVVDMYGTTAADKALIGEIVRVTVPMAEVTVDKFKNAIPSGTFVEDSASGKKKLQIGSQAGKKMSDVAAELIMHPSWLPESDKQFDITLHKAIAASEVELEYSKDEQAVYEVEFVAIIDESKEDGNLLATIGDPETTSGDTSTST</sequence>
<evidence type="ECO:0000256" key="1">
    <source>
        <dbReference type="SAM" id="MobiDB-lite"/>
    </source>
</evidence>
<dbReference type="OrthoDB" id="3035676at2"/>
<dbReference type="EMBL" id="BJUN01000001">
    <property type="protein sequence ID" value="GEK57124.1"/>
    <property type="molecule type" value="Genomic_DNA"/>
</dbReference>
<comment type="caution">
    <text evidence="2">The sequence shown here is derived from an EMBL/GenBank/DDBJ whole genome shotgun (WGS) entry which is preliminary data.</text>
</comment>
<feature type="compositionally biased region" description="Polar residues" evidence="1">
    <location>
        <begin position="173"/>
        <end position="183"/>
    </location>
</feature>
<evidence type="ECO:0000313" key="3">
    <source>
        <dbReference type="Proteomes" id="UP000321051"/>
    </source>
</evidence>
<reference evidence="2 3" key="1">
    <citation type="submission" date="2019-07" db="EMBL/GenBank/DDBJ databases">
        <title>Whole genome shotgun sequence of Marinococcus halophilus NBRC 102359.</title>
        <authorList>
            <person name="Hosoyama A."/>
            <person name="Uohara A."/>
            <person name="Ohji S."/>
            <person name="Ichikawa N."/>
        </authorList>
    </citation>
    <scope>NUCLEOTIDE SEQUENCE [LARGE SCALE GENOMIC DNA]</scope>
    <source>
        <strain evidence="2 3">NBRC 102359</strain>
    </source>
</reference>
<accession>A0A510Y1G2</accession>
<proteinExistence type="predicted"/>
<dbReference type="RefSeq" id="WP_094907751.1">
    <property type="nucleotide sequence ID" value="NZ_BJUN01000001.1"/>
</dbReference>
<name>A0A510Y1G2_MARHA</name>
<evidence type="ECO:0000313" key="2">
    <source>
        <dbReference type="EMBL" id="GEK57124.1"/>
    </source>
</evidence>
<feature type="region of interest" description="Disordered" evidence="1">
    <location>
        <begin position="164"/>
        <end position="183"/>
    </location>
</feature>
<organism evidence="2 3">
    <name type="scientific">Marinococcus halophilus</name>
    <dbReference type="NCBI Taxonomy" id="1371"/>
    <lineage>
        <taxon>Bacteria</taxon>
        <taxon>Bacillati</taxon>
        <taxon>Bacillota</taxon>
        <taxon>Bacilli</taxon>
        <taxon>Bacillales</taxon>
        <taxon>Bacillaceae</taxon>
        <taxon>Marinococcus</taxon>
    </lineage>
</organism>
<keyword evidence="3" id="KW-1185">Reference proteome</keyword>
<protein>
    <submittedName>
        <fullName evidence="2">Uncharacterized protein</fullName>
    </submittedName>
</protein>